<feature type="compositionally biased region" description="Basic residues" evidence="1">
    <location>
        <begin position="28"/>
        <end position="40"/>
    </location>
</feature>
<sequence>MGKRTPQSGLSSWEEAPALDELVVDKRPTKRAGRAKARRRDRRYENRLLRTTLDITPDLDELLSDE</sequence>
<feature type="region of interest" description="Disordered" evidence="1">
    <location>
        <begin position="1"/>
        <end position="40"/>
    </location>
</feature>
<dbReference type="EMBL" id="JTHE02000003">
    <property type="protein sequence ID" value="NEV68125.1"/>
    <property type="molecule type" value="Genomic_DNA"/>
</dbReference>
<proteinExistence type="predicted"/>
<protein>
    <submittedName>
        <fullName evidence="2">Uncharacterized protein</fullName>
    </submittedName>
</protein>
<evidence type="ECO:0000313" key="2">
    <source>
        <dbReference type="EMBL" id="NEV68125.1"/>
    </source>
</evidence>
<organism evidence="2">
    <name type="scientific">Lyngbya confervoides BDU141951</name>
    <dbReference type="NCBI Taxonomy" id="1574623"/>
    <lineage>
        <taxon>Bacteria</taxon>
        <taxon>Bacillati</taxon>
        <taxon>Cyanobacteriota</taxon>
        <taxon>Cyanophyceae</taxon>
        <taxon>Oscillatoriophycideae</taxon>
        <taxon>Oscillatoriales</taxon>
        <taxon>Microcoleaceae</taxon>
        <taxon>Lyngbya</taxon>
    </lineage>
</organism>
<comment type="caution">
    <text evidence="2">The sequence shown here is derived from an EMBL/GenBank/DDBJ whole genome shotgun (WGS) entry which is preliminary data.</text>
</comment>
<reference evidence="2" key="2">
    <citation type="journal article" date="2015" name="Genome Announc.">
        <title>Draft Genome Sequence of Filamentous Marine Cyanobacterium Lyngbya confervoides Strain BDU141951.</title>
        <authorList>
            <person name="Chandrababunaidu M.M."/>
            <person name="Sen D."/>
            <person name="Tripathy S."/>
        </authorList>
    </citation>
    <scope>NUCLEOTIDE SEQUENCE</scope>
    <source>
        <strain evidence="2">BDU141951</strain>
    </source>
</reference>
<accession>A0A0C1UVN1</accession>
<reference evidence="2" key="3">
    <citation type="submission" date="2020-02" db="EMBL/GenBank/DDBJ databases">
        <authorList>
            <person name="Sarangi A.N."/>
            <person name="Ghosh S."/>
            <person name="Mukherjee M."/>
            <person name="Tripathy S."/>
        </authorList>
    </citation>
    <scope>NUCLEOTIDE SEQUENCE</scope>
    <source>
        <strain evidence="2">BDU141951</strain>
    </source>
</reference>
<evidence type="ECO:0000256" key="1">
    <source>
        <dbReference type="SAM" id="MobiDB-lite"/>
    </source>
</evidence>
<dbReference type="AlphaFoldDB" id="A0A0C1UVN1"/>
<feature type="compositionally biased region" description="Polar residues" evidence="1">
    <location>
        <begin position="1"/>
        <end position="11"/>
    </location>
</feature>
<reference evidence="2" key="1">
    <citation type="submission" date="2014-11" db="EMBL/GenBank/DDBJ databases">
        <authorList>
            <person name="Malar M.C."/>
            <person name="Sen D."/>
            <person name="Tripathy S."/>
        </authorList>
    </citation>
    <scope>NUCLEOTIDE SEQUENCE</scope>
    <source>
        <strain evidence="2">BDU141951</strain>
    </source>
</reference>
<name>A0A0C1UVN1_9CYAN</name>
<gene>
    <name evidence="2" type="ORF">QQ91_013490</name>
</gene>